<dbReference type="KEGG" id="ckr:CKR_0335"/>
<dbReference type="Proteomes" id="UP000007969">
    <property type="component" value="Chromosome"/>
</dbReference>
<feature type="domain" description="HTH gntR-type" evidence="4">
    <location>
        <begin position="20"/>
        <end position="88"/>
    </location>
</feature>
<proteinExistence type="predicted"/>
<gene>
    <name evidence="5" type="ordered locus">CKR_0335</name>
</gene>
<evidence type="ECO:0000256" key="3">
    <source>
        <dbReference type="ARBA" id="ARBA00023163"/>
    </source>
</evidence>
<reference evidence="6" key="1">
    <citation type="submission" date="2005-09" db="EMBL/GenBank/DDBJ databases">
        <title>Complete genome sequence of Clostridium kluyveri and comparative genomics of Clostridia species.</title>
        <authorList>
            <person name="Inui M."/>
            <person name="Nonaka H."/>
            <person name="Shinoda Y."/>
            <person name="Ikenaga Y."/>
            <person name="Abe M."/>
            <person name="Naito K."/>
            <person name="Vertes A.A."/>
            <person name="Yukawa H."/>
        </authorList>
    </citation>
    <scope>NUCLEOTIDE SEQUENCE [LARGE SCALE GENOMIC DNA]</scope>
    <source>
        <strain evidence="6">NBRC 12016</strain>
    </source>
</reference>
<dbReference type="PANTHER" id="PTHR38445:SF7">
    <property type="entry name" value="GNTR-FAMILY TRANSCRIPTIONAL REGULATOR"/>
    <property type="match status" value="1"/>
</dbReference>
<accession>B9DYR1</accession>
<name>B9DYR1_CLOK1</name>
<dbReference type="InterPro" id="IPR036388">
    <property type="entry name" value="WH-like_DNA-bd_sf"/>
</dbReference>
<evidence type="ECO:0000256" key="1">
    <source>
        <dbReference type="ARBA" id="ARBA00023015"/>
    </source>
</evidence>
<evidence type="ECO:0000313" key="5">
    <source>
        <dbReference type="EMBL" id="BAH05386.1"/>
    </source>
</evidence>
<dbReference type="SUPFAM" id="SSF46785">
    <property type="entry name" value="Winged helix' DNA-binding domain"/>
    <property type="match status" value="1"/>
</dbReference>
<dbReference type="HOGENOM" id="CLU_017584_10_4_9"/>
<dbReference type="Pfam" id="PF00392">
    <property type="entry name" value="GntR"/>
    <property type="match status" value="1"/>
</dbReference>
<dbReference type="GO" id="GO:0003677">
    <property type="term" value="F:DNA binding"/>
    <property type="evidence" value="ECO:0007669"/>
    <property type="project" value="UniProtKB-KW"/>
</dbReference>
<dbReference type="AlphaFoldDB" id="B9DYR1"/>
<keyword evidence="3" id="KW-0804">Transcription</keyword>
<dbReference type="GO" id="GO:0003700">
    <property type="term" value="F:DNA-binding transcription factor activity"/>
    <property type="evidence" value="ECO:0007669"/>
    <property type="project" value="InterPro"/>
</dbReference>
<sequence length="133" mass="15185">MFTRRIKLNIHIIISNSSGQPIYQQIASQIKNMIISDKLKEGEPLPSMRLLAKELRISVITTKRAYEELEREGFIVSITGKGSFVASKNTEFIREEQLRNIENLMQQIVESANICGLSLNELIEIMTLIYKGD</sequence>
<dbReference type="PANTHER" id="PTHR38445">
    <property type="entry name" value="HTH-TYPE TRANSCRIPTIONAL REPRESSOR YTRA"/>
    <property type="match status" value="1"/>
</dbReference>
<dbReference type="SMART" id="SM00345">
    <property type="entry name" value="HTH_GNTR"/>
    <property type="match status" value="1"/>
</dbReference>
<protein>
    <recommendedName>
        <fullName evidence="4">HTH gntR-type domain-containing protein</fullName>
    </recommendedName>
</protein>
<dbReference type="InterPro" id="IPR000524">
    <property type="entry name" value="Tscrpt_reg_HTH_GntR"/>
</dbReference>
<evidence type="ECO:0000259" key="4">
    <source>
        <dbReference type="PROSITE" id="PS50949"/>
    </source>
</evidence>
<evidence type="ECO:0000313" key="6">
    <source>
        <dbReference type="Proteomes" id="UP000007969"/>
    </source>
</evidence>
<dbReference type="PROSITE" id="PS50949">
    <property type="entry name" value="HTH_GNTR"/>
    <property type="match status" value="1"/>
</dbReference>
<keyword evidence="2" id="KW-0238">DNA-binding</keyword>
<organism evidence="5 6">
    <name type="scientific">Clostridium kluyveri (strain NBRC 12016)</name>
    <dbReference type="NCBI Taxonomy" id="583346"/>
    <lineage>
        <taxon>Bacteria</taxon>
        <taxon>Bacillati</taxon>
        <taxon>Bacillota</taxon>
        <taxon>Clostridia</taxon>
        <taxon>Eubacteriales</taxon>
        <taxon>Clostridiaceae</taxon>
        <taxon>Clostridium</taxon>
    </lineage>
</organism>
<evidence type="ECO:0000256" key="2">
    <source>
        <dbReference type="ARBA" id="ARBA00023125"/>
    </source>
</evidence>
<dbReference type="CDD" id="cd07377">
    <property type="entry name" value="WHTH_GntR"/>
    <property type="match status" value="1"/>
</dbReference>
<dbReference type="Gene3D" id="1.10.10.10">
    <property type="entry name" value="Winged helix-like DNA-binding domain superfamily/Winged helix DNA-binding domain"/>
    <property type="match status" value="1"/>
</dbReference>
<keyword evidence="1" id="KW-0805">Transcription regulation</keyword>
<dbReference type="InterPro" id="IPR036390">
    <property type="entry name" value="WH_DNA-bd_sf"/>
</dbReference>
<dbReference type="EMBL" id="AP009049">
    <property type="protein sequence ID" value="BAH05386.1"/>
    <property type="molecule type" value="Genomic_DNA"/>
</dbReference>